<feature type="chain" id="PRO_5019566076" evidence="1">
    <location>
        <begin position="22"/>
        <end position="126"/>
    </location>
</feature>
<evidence type="ECO:0000256" key="1">
    <source>
        <dbReference type="SAM" id="SignalP"/>
    </source>
</evidence>
<dbReference type="EMBL" id="LS999521">
    <property type="protein sequence ID" value="VAX42911.1"/>
    <property type="molecule type" value="Genomic_DNA"/>
</dbReference>
<dbReference type="AlphaFoldDB" id="A0A446ZEK2"/>
<organism evidence="2 3">
    <name type="scientific">Acinetobacter calcoaceticus</name>
    <dbReference type="NCBI Taxonomy" id="471"/>
    <lineage>
        <taxon>Bacteria</taxon>
        <taxon>Pseudomonadati</taxon>
        <taxon>Pseudomonadota</taxon>
        <taxon>Gammaproteobacteria</taxon>
        <taxon>Moraxellales</taxon>
        <taxon>Moraxellaceae</taxon>
        <taxon>Acinetobacter</taxon>
        <taxon>Acinetobacter calcoaceticus/baumannii complex</taxon>
    </lineage>
</organism>
<feature type="signal peptide" evidence="1">
    <location>
        <begin position="1"/>
        <end position="21"/>
    </location>
</feature>
<evidence type="ECO:0000313" key="2">
    <source>
        <dbReference type="EMBL" id="VAX42911.1"/>
    </source>
</evidence>
<proteinExistence type="predicted"/>
<dbReference type="OrthoDB" id="6694311at2"/>
<sequence length="126" mass="13161" precursor="true">MHSRVIGFTVIMGIMSSVAFAEPAIQPGDTLESLSKARITTNVITQTATPTAQTSVASEANTDVKVEDIDPIIEEKTAETPKVTIQPLTQASVEAAAVSIIENAPTLASSEATVSIDDIDVAHPTE</sequence>
<reference evidence="2 3" key="1">
    <citation type="submission" date="2018-08" db="EMBL/GenBank/DDBJ databases">
        <authorList>
            <person name="Gonzaga-Molto A."/>
        </authorList>
    </citation>
    <scope>NUCLEOTIDE SEQUENCE [LARGE SCALE GENOMIC DNA]</scope>
    <source>
        <strain evidence="2">Acinetobacter calcoaceticus str. 2117</strain>
    </source>
</reference>
<dbReference type="RefSeq" id="WP_133971072.1">
    <property type="nucleotide sequence ID" value="NZ_LS999521.1"/>
</dbReference>
<keyword evidence="1" id="KW-0732">Signal</keyword>
<name>A0A446ZEK2_ACICA</name>
<accession>A0A446ZEK2</accession>
<dbReference type="Proteomes" id="UP000294355">
    <property type="component" value="Chromosome"/>
</dbReference>
<evidence type="ECO:0000313" key="3">
    <source>
        <dbReference type="Proteomes" id="UP000294355"/>
    </source>
</evidence>
<gene>
    <name evidence="2" type="ORF">AC2117_00039</name>
</gene>
<protein>
    <submittedName>
        <fullName evidence="2">Uncharacterized protein</fullName>
    </submittedName>
</protein>